<keyword evidence="1" id="KW-0472">Membrane</keyword>
<reference evidence="2 3" key="1">
    <citation type="submission" date="2021-03" db="EMBL/GenBank/DDBJ databases">
        <title>Genomic Encyclopedia of Type Strains, Phase IV (KMG-IV): sequencing the most valuable type-strain genomes for metagenomic binning, comparative biology and taxonomic classification.</title>
        <authorList>
            <person name="Goeker M."/>
        </authorList>
    </citation>
    <scope>NUCLEOTIDE SEQUENCE [LARGE SCALE GENOMIC DNA]</scope>
    <source>
        <strain evidence="2 3">DSM 26427</strain>
    </source>
</reference>
<evidence type="ECO:0000313" key="2">
    <source>
        <dbReference type="EMBL" id="MBP1858036.1"/>
    </source>
</evidence>
<organism evidence="2 3">
    <name type="scientific">Rhizobium herbae</name>
    <dbReference type="NCBI Taxonomy" id="508661"/>
    <lineage>
        <taxon>Bacteria</taxon>
        <taxon>Pseudomonadati</taxon>
        <taxon>Pseudomonadota</taxon>
        <taxon>Alphaproteobacteria</taxon>
        <taxon>Hyphomicrobiales</taxon>
        <taxon>Rhizobiaceae</taxon>
        <taxon>Rhizobium/Agrobacterium group</taxon>
        <taxon>Rhizobium</taxon>
    </lineage>
</organism>
<name>A0ABS4EJM8_9HYPH</name>
<dbReference type="Proteomes" id="UP000823786">
    <property type="component" value="Unassembled WGS sequence"/>
</dbReference>
<comment type="caution">
    <text evidence="2">The sequence shown here is derived from an EMBL/GenBank/DDBJ whole genome shotgun (WGS) entry which is preliminary data.</text>
</comment>
<evidence type="ECO:0000256" key="1">
    <source>
        <dbReference type="SAM" id="Phobius"/>
    </source>
</evidence>
<gene>
    <name evidence="2" type="ORF">J2Z75_001532</name>
</gene>
<keyword evidence="3" id="KW-1185">Reference proteome</keyword>
<protein>
    <submittedName>
        <fullName evidence="2">Integral membrane protein</fullName>
    </submittedName>
</protein>
<feature type="transmembrane region" description="Helical" evidence="1">
    <location>
        <begin position="51"/>
        <end position="71"/>
    </location>
</feature>
<accession>A0ABS4EJM8</accession>
<dbReference type="EMBL" id="JAGGJV010000002">
    <property type="protein sequence ID" value="MBP1858036.1"/>
    <property type="molecule type" value="Genomic_DNA"/>
</dbReference>
<sequence>MMMKKLLNIVVLIPVAIILIVLSVANRQTVTLALNPFNPADSVLSASAPFFVFLFLAVIFGMIVGSLATWFSQGKYRKRARNEAHEAVKWHAEAEKHRTRAETIASQTLLPASSK</sequence>
<proteinExistence type="predicted"/>
<keyword evidence="1" id="KW-0812">Transmembrane</keyword>
<evidence type="ECO:0000313" key="3">
    <source>
        <dbReference type="Proteomes" id="UP000823786"/>
    </source>
</evidence>
<keyword evidence="1" id="KW-1133">Transmembrane helix</keyword>